<dbReference type="STRING" id="425265.A8PWA4"/>
<dbReference type="GO" id="GO:0003735">
    <property type="term" value="F:structural constituent of ribosome"/>
    <property type="evidence" value="ECO:0007669"/>
    <property type="project" value="InterPro"/>
</dbReference>
<name>A8PWA4_MALGO</name>
<keyword evidence="3" id="KW-0687">Ribonucleoprotein</keyword>
<dbReference type="OrthoDB" id="1688503at2759"/>
<dbReference type="GeneID" id="5856094"/>
<dbReference type="GO" id="GO:0006412">
    <property type="term" value="P:translation"/>
    <property type="evidence" value="ECO:0007669"/>
    <property type="project" value="InterPro"/>
</dbReference>
<keyword evidence="6" id="KW-1185">Reference proteome</keyword>
<dbReference type="InParanoid" id="A8PWA4"/>
<comment type="caution">
    <text evidence="5">The sequence shown here is derived from an EMBL/GenBank/DDBJ whole genome shotgun (WGS) entry which is preliminary data.</text>
</comment>
<evidence type="ECO:0000256" key="4">
    <source>
        <dbReference type="SAM" id="MobiDB-lite"/>
    </source>
</evidence>
<evidence type="ECO:0000256" key="3">
    <source>
        <dbReference type="ARBA" id="ARBA00023274"/>
    </source>
</evidence>
<proteinExistence type="inferred from homology"/>
<evidence type="ECO:0000313" key="6">
    <source>
        <dbReference type="Proteomes" id="UP000008837"/>
    </source>
</evidence>
<gene>
    <name evidence="5" type="ORF">MGL_1057</name>
</gene>
<dbReference type="PANTHER" id="PTHR11143">
    <property type="entry name" value="60S RIBOSOMAL PROTEIN L26 FAMILY MEMBER"/>
    <property type="match status" value="1"/>
</dbReference>
<evidence type="ECO:0000256" key="1">
    <source>
        <dbReference type="ARBA" id="ARBA00010618"/>
    </source>
</evidence>
<dbReference type="Gene3D" id="2.30.30.30">
    <property type="match status" value="1"/>
</dbReference>
<dbReference type="RefSeq" id="XP_001731789.1">
    <property type="nucleotide sequence ID" value="XM_001731737.1"/>
</dbReference>
<evidence type="ECO:0000256" key="2">
    <source>
        <dbReference type="ARBA" id="ARBA00022980"/>
    </source>
</evidence>
<dbReference type="AlphaFoldDB" id="A8PWA4"/>
<comment type="similarity">
    <text evidence="1">Belongs to the universal ribosomal protein uL24 family.</text>
</comment>
<dbReference type="VEuPathDB" id="FungiDB:MGL_1057"/>
<dbReference type="InterPro" id="IPR014722">
    <property type="entry name" value="Rib_uL2_dom2"/>
</dbReference>
<dbReference type="Pfam" id="PF16906">
    <property type="entry name" value="Ribosomal_L26"/>
    <property type="match status" value="1"/>
</dbReference>
<feature type="region of interest" description="Disordered" evidence="4">
    <location>
        <begin position="1"/>
        <end position="41"/>
    </location>
</feature>
<sequence>MVSSLRRVNRKAHFDAPGHIRRKIMSAPVSKELRSQHGVRI</sequence>
<keyword evidence="2" id="KW-0689">Ribosomal protein</keyword>
<accession>A8PWA4</accession>
<dbReference type="KEGG" id="mgl:MGL_1057"/>
<dbReference type="GO" id="GO:0015934">
    <property type="term" value="C:large ribosomal subunit"/>
    <property type="evidence" value="ECO:0007669"/>
    <property type="project" value="InterPro"/>
</dbReference>
<dbReference type="EMBL" id="AAYY01000003">
    <property type="protein sequence ID" value="EDP44575.1"/>
    <property type="molecule type" value="Genomic_DNA"/>
</dbReference>
<evidence type="ECO:0000313" key="5">
    <source>
        <dbReference type="EMBL" id="EDP44575.1"/>
    </source>
</evidence>
<evidence type="ECO:0008006" key="7">
    <source>
        <dbReference type="Google" id="ProtNLM"/>
    </source>
</evidence>
<dbReference type="InterPro" id="IPR008991">
    <property type="entry name" value="Translation_prot_SH3-like_sf"/>
</dbReference>
<reference evidence="5 6" key="1">
    <citation type="journal article" date="2007" name="Proc. Natl. Acad. Sci. U.S.A.">
        <title>Dandruff-associated Malassezia genomes reveal convergent and divergent virulence traits shared with plant and human fungal pathogens.</title>
        <authorList>
            <person name="Xu J."/>
            <person name="Saunders C.W."/>
            <person name="Hu P."/>
            <person name="Grant R.A."/>
            <person name="Boekhout T."/>
            <person name="Kuramae E.E."/>
            <person name="Kronstad J.W."/>
            <person name="Deangelis Y.M."/>
            <person name="Reeder N.L."/>
            <person name="Johnstone K.R."/>
            <person name="Leland M."/>
            <person name="Fieno A.M."/>
            <person name="Begley W.M."/>
            <person name="Sun Y."/>
            <person name="Lacey M.P."/>
            <person name="Chaudhary T."/>
            <person name="Keough T."/>
            <person name="Chu L."/>
            <person name="Sears R."/>
            <person name="Yuan B."/>
            <person name="Dawson T.L.Jr."/>
        </authorList>
    </citation>
    <scope>NUCLEOTIDE SEQUENCE [LARGE SCALE GENOMIC DNA]</scope>
    <source>
        <strain evidence="6">ATCC MYA-4612 / CBS 7966</strain>
    </source>
</reference>
<dbReference type="SUPFAM" id="SSF50104">
    <property type="entry name" value="Translation proteins SH3-like domain"/>
    <property type="match status" value="1"/>
</dbReference>
<protein>
    <recommendedName>
        <fullName evidence="7">60S ribosomal protein L26</fullName>
    </recommendedName>
</protein>
<dbReference type="InterPro" id="IPR005756">
    <property type="entry name" value="Ribosomal_uL24_euk/arc"/>
</dbReference>
<organism evidence="5 6">
    <name type="scientific">Malassezia globosa (strain ATCC MYA-4612 / CBS 7966)</name>
    <name type="common">Dandruff-associated fungus</name>
    <dbReference type="NCBI Taxonomy" id="425265"/>
    <lineage>
        <taxon>Eukaryota</taxon>
        <taxon>Fungi</taxon>
        <taxon>Dikarya</taxon>
        <taxon>Basidiomycota</taxon>
        <taxon>Ustilaginomycotina</taxon>
        <taxon>Malasseziomycetes</taxon>
        <taxon>Malasseziales</taxon>
        <taxon>Malasseziaceae</taxon>
        <taxon>Malassezia</taxon>
    </lineage>
</organism>
<dbReference type="Proteomes" id="UP000008837">
    <property type="component" value="Unassembled WGS sequence"/>
</dbReference>